<dbReference type="InParanoid" id="E0CQV2"/>
<dbReference type="PaxDb" id="29760-VIT_18s0001g00710.t01"/>
<protein>
    <submittedName>
        <fullName evidence="1">Uncharacterized protein</fullName>
    </submittedName>
</protein>
<evidence type="ECO:0000313" key="1">
    <source>
        <dbReference type="EMBL" id="CBI18906.3"/>
    </source>
</evidence>
<name>E0CQV2_VITVI</name>
<dbReference type="EMBL" id="FN595227">
    <property type="protein sequence ID" value="CBI18906.3"/>
    <property type="molecule type" value="Genomic_DNA"/>
</dbReference>
<dbReference type="Proteomes" id="UP000009183">
    <property type="component" value="Chromosome 18"/>
</dbReference>
<sequence length="54" mass="6074">MNLIHQKSSYSKQTHSSDSAYLGGQFISHYTPTHCWNKGPQDVSSKVARHLNLS</sequence>
<organism evidence="1 2">
    <name type="scientific">Vitis vinifera</name>
    <name type="common">Grape</name>
    <dbReference type="NCBI Taxonomy" id="29760"/>
    <lineage>
        <taxon>Eukaryota</taxon>
        <taxon>Viridiplantae</taxon>
        <taxon>Streptophyta</taxon>
        <taxon>Embryophyta</taxon>
        <taxon>Tracheophyta</taxon>
        <taxon>Spermatophyta</taxon>
        <taxon>Magnoliopsida</taxon>
        <taxon>eudicotyledons</taxon>
        <taxon>Gunneridae</taxon>
        <taxon>Pentapetalae</taxon>
        <taxon>rosids</taxon>
        <taxon>Vitales</taxon>
        <taxon>Vitaceae</taxon>
        <taxon>Viteae</taxon>
        <taxon>Vitis</taxon>
    </lineage>
</organism>
<gene>
    <name evidence="1" type="ordered locus">VIT_18s0001g00710</name>
</gene>
<dbReference type="AlphaFoldDB" id="E0CQV2"/>
<keyword evidence="2" id="KW-1185">Reference proteome</keyword>
<reference evidence="2" key="1">
    <citation type="journal article" date="2007" name="Nature">
        <title>The grapevine genome sequence suggests ancestral hexaploidization in major angiosperm phyla.</title>
        <authorList>
            <consortium name="The French-Italian Public Consortium for Grapevine Genome Characterization."/>
            <person name="Jaillon O."/>
            <person name="Aury J.-M."/>
            <person name="Noel B."/>
            <person name="Policriti A."/>
            <person name="Clepet C."/>
            <person name="Casagrande A."/>
            <person name="Choisne N."/>
            <person name="Aubourg S."/>
            <person name="Vitulo N."/>
            <person name="Jubin C."/>
            <person name="Vezzi A."/>
            <person name="Legeai F."/>
            <person name="Hugueney P."/>
            <person name="Dasilva C."/>
            <person name="Horner D."/>
            <person name="Mica E."/>
            <person name="Jublot D."/>
            <person name="Poulain J."/>
            <person name="Bruyere C."/>
            <person name="Billault A."/>
            <person name="Segurens B."/>
            <person name="Gouyvenoux M."/>
            <person name="Ugarte E."/>
            <person name="Cattonaro F."/>
            <person name="Anthouard V."/>
            <person name="Vico V."/>
            <person name="Del Fabbro C."/>
            <person name="Alaux M."/>
            <person name="Di Gaspero G."/>
            <person name="Dumas V."/>
            <person name="Felice N."/>
            <person name="Paillard S."/>
            <person name="Juman I."/>
            <person name="Moroldo M."/>
            <person name="Scalabrin S."/>
            <person name="Canaguier A."/>
            <person name="Le Clainche I."/>
            <person name="Malacrida G."/>
            <person name="Durand E."/>
            <person name="Pesole G."/>
            <person name="Laucou V."/>
            <person name="Chatelet P."/>
            <person name="Merdinoglu D."/>
            <person name="Delledonne M."/>
            <person name="Pezzotti M."/>
            <person name="Lecharny A."/>
            <person name="Scarpelli C."/>
            <person name="Artiguenave F."/>
            <person name="Pe M.E."/>
            <person name="Valle G."/>
            <person name="Morgante M."/>
            <person name="Caboche M."/>
            <person name="Adam-Blondon A.-F."/>
            <person name="Weissenbach J."/>
            <person name="Quetier F."/>
            <person name="Wincker P."/>
        </authorList>
    </citation>
    <scope>NUCLEOTIDE SEQUENCE [LARGE SCALE GENOMIC DNA]</scope>
    <source>
        <strain evidence="2">cv. Pinot noir / PN40024</strain>
    </source>
</reference>
<proteinExistence type="predicted"/>
<dbReference type="HOGENOM" id="CLU_3054280_0_0_1"/>
<accession>E0CQV2</accession>
<evidence type="ECO:0000313" key="2">
    <source>
        <dbReference type="Proteomes" id="UP000009183"/>
    </source>
</evidence>